<sequence length="109" mass="12207">MATMLHVLLNLKHEHRGTRPCTDYSSMATPCLVSQSEILPSVLMLILSKLYSVPNAETLTLLHPGKTPSPLQNICYLWGFKKITGLHINNIQSFKSFKLSLCCLSIHVQ</sequence>
<protein>
    <submittedName>
        <fullName evidence="1">Uncharacterized protein</fullName>
    </submittedName>
</protein>
<comment type="caution">
    <text evidence="1">The sequence shown here is derived from an EMBL/GenBank/DDBJ whole genome shotgun (WGS) entry which is preliminary data.</text>
</comment>
<keyword evidence="2" id="KW-1185">Reference proteome</keyword>
<dbReference type="Proteomes" id="UP000829447">
    <property type="component" value="Linkage Group LG25"/>
</dbReference>
<evidence type="ECO:0000313" key="1">
    <source>
        <dbReference type="EMBL" id="MCI4393170.1"/>
    </source>
</evidence>
<organism evidence="1 2">
    <name type="scientific">Pangasianodon gigas</name>
    <name type="common">Mekong giant catfish</name>
    <name type="synonym">Pangasius gigas</name>
    <dbReference type="NCBI Taxonomy" id="30993"/>
    <lineage>
        <taxon>Eukaryota</taxon>
        <taxon>Metazoa</taxon>
        <taxon>Chordata</taxon>
        <taxon>Craniata</taxon>
        <taxon>Vertebrata</taxon>
        <taxon>Euteleostomi</taxon>
        <taxon>Actinopterygii</taxon>
        <taxon>Neopterygii</taxon>
        <taxon>Teleostei</taxon>
        <taxon>Ostariophysi</taxon>
        <taxon>Siluriformes</taxon>
        <taxon>Pangasiidae</taxon>
        <taxon>Pangasianodon</taxon>
    </lineage>
</organism>
<dbReference type="EMBL" id="CM040478">
    <property type="protein sequence ID" value="MCI4393170.1"/>
    <property type="molecule type" value="Genomic_DNA"/>
</dbReference>
<accession>A0ACC5XPP4</accession>
<gene>
    <name evidence="1" type="ORF">PGIGA_G00154250</name>
</gene>
<proteinExistence type="predicted"/>
<name>A0ACC5XPP4_PANGG</name>
<evidence type="ECO:0000313" key="2">
    <source>
        <dbReference type="Proteomes" id="UP000829447"/>
    </source>
</evidence>
<reference evidence="1 2" key="1">
    <citation type="journal article" date="2022" name="bioRxiv">
        <title>An ancient truncated duplication of the anti-Mullerian hormone receptor type 2 gene is a potential conserved master sex determinant in the Pangasiidae catfish family.</title>
        <authorList>
            <person name="Wen M."/>
            <person name="Pan Q."/>
            <person name="Jouanno E."/>
            <person name="Montfort J."/>
            <person name="Zahm M."/>
            <person name="Cabau C."/>
            <person name="Klopp C."/>
            <person name="Iampietro C."/>
            <person name="Roques C."/>
            <person name="Bouchez O."/>
            <person name="Castinel A."/>
            <person name="Donnadieu C."/>
            <person name="Parrinello H."/>
            <person name="Poncet C."/>
            <person name="Belmonte E."/>
            <person name="Gautier V."/>
            <person name="Avarre J.-C."/>
            <person name="Dugue R."/>
            <person name="Gustiano R."/>
            <person name="Ha T.T.T."/>
            <person name="Campet M."/>
            <person name="Sriphairoj K."/>
            <person name="Ribolli J."/>
            <person name="de Almeida F.L."/>
            <person name="Desvignes T."/>
            <person name="Postlethwait J.H."/>
            <person name="Bucao C.F."/>
            <person name="Robinson-Rechavi M."/>
            <person name="Bobe J."/>
            <person name="Herpin A."/>
            <person name="Guiguen Y."/>
        </authorList>
    </citation>
    <scope>NUCLEOTIDE SEQUENCE [LARGE SCALE GENOMIC DNA]</scope>
    <source>
        <strain evidence="1">YG-Dec2019</strain>
    </source>
</reference>